<sequence>MTFFISSDIKFFASSGEISFVISSITDHKTFNVASTFLRFRVLRSNSPRLPLNTADSLNFISSSINSSTLCFSL</sequence>
<accession>A0A0A9DZ18</accession>
<protein>
    <submittedName>
        <fullName evidence="1">ATGSL10 (Glucan synthase-like 10)</fullName>
    </submittedName>
</protein>
<name>A0A0A9DZ18_ARUDO</name>
<evidence type="ECO:0000313" key="1">
    <source>
        <dbReference type="EMBL" id="JAD93804.1"/>
    </source>
</evidence>
<reference evidence="1" key="1">
    <citation type="submission" date="2014-09" db="EMBL/GenBank/DDBJ databases">
        <authorList>
            <person name="Magalhaes I.L.F."/>
            <person name="Oliveira U."/>
            <person name="Santos F.R."/>
            <person name="Vidigal T.H.D.A."/>
            <person name="Brescovit A.D."/>
            <person name="Santos A.J."/>
        </authorList>
    </citation>
    <scope>NUCLEOTIDE SEQUENCE</scope>
    <source>
        <tissue evidence="1">Shoot tissue taken approximately 20 cm above the soil surface</tissue>
    </source>
</reference>
<reference evidence="1" key="2">
    <citation type="journal article" date="2015" name="Data Brief">
        <title>Shoot transcriptome of the giant reed, Arundo donax.</title>
        <authorList>
            <person name="Barrero R.A."/>
            <person name="Guerrero F.D."/>
            <person name="Moolhuijzen P."/>
            <person name="Goolsby J.A."/>
            <person name="Tidwell J."/>
            <person name="Bellgard S.E."/>
            <person name="Bellgard M.I."/>
        </authorList>
    </citation>
    <scope>NUCLEOTIDE SEQUENCE</scope>
    <source>
        <tissue evidence="1">Shoot tissue taken approximately 20 cm above the soil surface</tissue>
    </source>
</reference>
<dbReference type="EMBL" id="GBRH01204091">
    <property type="protein sequence ID" value="JAD93804.1"/>
    <property type="molecule type" value="Transcribed_RNA"/>
</dbReference>
<dbReference type="AlphaFoldDB" id="A0A0A9DZ18"/>
<organism evidence="1">
    <name type="scientific">Arundo donax</name>
    <name type="common">Giant reed</name>
    <name type="synonym">Donax arundinaceus</name>
    <dbReference type="NCBI Taxonomy" id="35708"/>
    <lineage>
        <taxon>Eukaryota</taxon>
        <taxon>Viridiplantae</taxon>
        <taxon>Streptophyta</taxon>
        <taxon>Embryophyta</taxon>
        <taxon>Tracheophyta</taxon>
        <taxon>Spermatophyta</taxon>
        <taxon>Magnoliopsida</taxon>
        <taxon>Liliopsida</taxon>
        <taxon>Poales</taxon>
        <taxon>Poaceae</taxon>
        <taxon>PACMAD clade</taxon>
        <taxon>Arundinoideae</taxon>
        <taxon>Arundineae</taxon>
        <taxon>Arundo</taxon>
    </lineage>
</organism>
<proteinExistence type="predicted"/>